<evidence type="ECO:0000313" key="8">
    <source>
        <dbReference type="EMBL" id="KAG8046236.1"/>
    </source>
</evidence>
<dbReference type="AlphaFoldDB" id="A0A8J5RVP6"/>
<dbReference type="PROSITE" id="PS50102">
    <property type="entry name" value="RRM"/>
    <property type="match status" value="1"/>
</dbReference>
<dbReference type="Pfam" id="PF00630">
    <property type="entry name" value="Filamin"/>
    <property type="match status" value="1"/>
</dbReference>
<dbReference type="GO" id="GO:0003723">
    <property type="term" value="F:RNA binding"/>
    <property type="evidence" value="ECO:0007669"/>
    <property type="project" value="UniProtKB-UniRule"/>
</dbReference>
<organism evidence="8 9">
    <name type="scientific">Zizania palustris</name>
    <name type="common">Northern wild rice</name>
    <dbReference type="NCBI Taxonomy" id="103762"/>
    <lineage>
        <taxon>Eukaryota</taxon>
        <taxon>Viridiplantae</taxon>
        <taxon>Streptophyta</taxon>
        <taxon>Embryophyta</taxon>
        <taxon>Tracheophyta</taxon>
        <taxon>Spermatophyta</taxon>
        <taxon>Magnoliopsida</taxon>
        <taxon>Liliopsida</taxon>
        <taxon>Poales</taxon>
        <taxon>Poaceae</taxon>
        <taxon>BOP clade</taxon>
        <taxon>Oryzoideae</taxon>
        <taxon>Oryzeae</taxon>
        <taxon>Zizaniinae</taxon>
        <taxon>Zizania</taxon>
    </lineage>
</organism>
<name>A0A8J5RVP6_ZIZPA</name>
<feature type="compositionally biased region" description="Basic residues" evidence="4">
    <location>
        <begin position="809"/>
        <end position="830"/>
    </location>
</feature>
<proteinExistence type="predicted"/>
<dbReference type="FunFam" id="1.10.287.110:FF:000139">
    <property type="entry name" value="Chaperone protein dnaJ 20"/>
    <property type="match status" value="1"/>
</dbReference>
<feature type="compositionally biased region" description="Basic and acidic residues" evidence="4">
    <location>
        <begin position="831"/>
        <end position="853"/>
    </location>
</feature>
<dbReference type="PROSITE" id="PS50103">
    <property type="entry name" value="ZF_C3H1"/>
    <property type="match status" value="1"/>
</dbReference>
<feature type="domain" description="J" evidence="5">
    <location>
        <begin position="1118"/>
        <end position="1185"/>
    </location>
</feature>
<feature type="compositionally biased region" description="Basic residues" evidence="4">
    <location>
        <begin position="591"/>
        <end position="605"/>
    </location>
</feature>
<feature type="zinc finger region" description="C3H1-type" evidence="3">
    <location>
        <begin position="256"/>
        <end position="279"/>
    </location>
</feature>
<feature type="compositionally biased region" description="Basic residues" evidence="4">
    <location>
        <begin position="514"/>
        <end position="545"/>
    </location>
</feature>
<dbReference type="EMBL" id="JAAALK010000290">
    <property type="protein sequence ID" value="KAG8046236.1"/>
    <property type="molecule type" value="Genomic_DNA"/>
</dbReference>
<comment type="caution">
    <text evidence="8">The sequence shown here is derived from an EMBL/GenBank/DDBJ whole genome shotgun (WGS) entry which is preliminary data.</text>
</comment>
<dbReference type="CDD" id="cd06257">
    <property type="entry name" value="DnaJ"/>
    <property type="match status" value="1"/>
</dbReference>
<keyword evidence="3" id="KW-0862">Zinc</keyword>
<dbReference type="CDD" id="cd00590">
    <property type="entry name" value="RRM_SF"/>
    <property type="match status" value="1"/>
</dbReference>
<dbReference type="InterPro" id="IPR000571">
    <property type="entry name" value="Znf_CCCH"/>
</dbReference>
<reference evidence="8" key="2">
    <citation type="submission" date="2021-02" db="EMBL/GenBank/DDBJ databases">
        <authorList>
            <person name="Kimball J.A."/>
            <person name="Haas M.W."/>
            <person name="Macchietto M."/>
            <person name="Kono T."/>
            <person name="Duquette J."/>
            <person name="Shao M."/>
        </authorList>
    </citation>
    <scope>NUCLEOTIDE SEQUENCE</scope>
    <source>
        <tissue evidence="8">Fresh leaf tissue</tissue>
    </source>
</reference>
<dbReference type="PROSITE" id="PS50194">
    <property type="entry name" value="FILAMIN_REPEAT"/>
    <property type="match status" value="1"/>
</dbReference>
<feature type="domain" description="C3H1-type" evidence="7">
    <location>
        <begin position="256"/>
        <end position="279"/>
    </location>
</feature>
<dbReference type="SMART" id="SM00271">
    <property type="entry name" value="DnaJ"/>
    <property type="match status" value="1"/>
</dbReference>
<dbReference type="Pfam" id="PF00076">
    <property type="entry name" value="RRM_1"/>
    <property type="match status" value="1"/>
</dbReference>
<gene>
    <name evidence="8" type="ORF">GUJ93_ZPchr0008g12014</name>
</gene>
<keyword evidence="2" id="KW-0694">RNA-binding</keyword>
<dbReference type="InterPro" id="IPR001298">
    <property type="entry name" value="Filamin/ABP280_rpt"/>
</dbReference>
<feature type="compositionally biased region" description="Basic and acidic residues" evidence="4">
    <location>
        <begin position="663"/>
        <end position="711"/>
    </location>
</feature>
<feature type="region of interest" description="Disordered" evidence="4">
    <location>
        <begin position="866"/>
        <end position="894"/>
    </location>
</feature>
<dbReference type="SMART" id="SM00557">
    <property type="entry name" value="IG_FLMN"/>
    <property type="match status" value="1"/>
</dbReference>
<evidence type="ECO:0000259" key="5">
    <source>
        <dbReference type="PROSITE" id="PS50076"/>
    </source>
</evidence>
<dbReference type="PANTHER" id="PTHR45090:SF4">
    <property type="entry name" value="J DOMAIN-CONTAINING PROTEIN"/>
    <property type="match status" value="1"/>
</dbReference>
<dbReference type="InterPro" id="IPR053232">
    <property type="entry name" value="DnaJ_C/III_chloroplastic"/>
</dbReference>
<keyword evidence="3" id="KW-0863">Zinc-finger</keyword>
<dbReference type="PROSITE" id="PS00636">
    <property type="entry name" value="DNAJ_1"/>
    <property type="match status" value="1"/>
</dbReference>
<evidence type="ECO:0000259" key="6">
    <source>
        <dbReference type="PROSITE" id="PS50102"/>
    </source>
</evidence>
<reference evidence="8" key="1">
    <citation type="journal article" date="2021" name="bioRxiv">
        <title>Whole Genome Assembly and Annotation of Northern Wild Rice, Zizania palustris L., Supports a Whole Genome Duplication in the Zizania Genus.</title>
        <authorList>
            <person name="Haas M."/>
            <person name="Kono T."/>
            <person name="Macchietto M."/>
            <person name="Millas R."/>
            <person name="McGilp L."/>
            <person name="Shao M."/>
            <person name="Duquette J."/>
            <person name="Hirsch C.N."/>
            <person name="Kimball J."/>
        </authorList>
    </citation>
    <scope>NUCLEOTIDE SEQUENCE</scope>
    <source>
        <tissue evidence="8">Fresh leaf tissue</tissue>
    </source>
</reference>
<sequence>MAAPKSIWVRQAEEAKLKSEAETTAAAKAAFEATFKALPAPAADDPNQNDGPHRPSSPAEVYCDADSDDDRPHAPPGPVDPSKSSAAGPGIAGGSASAPATFTVVAKDRDSRRVPTGGARVRVRVSPAAGVGGNDLDGAVKDNDDGSYAVTYVVPKRGNYMVHVDLDGLPVMGSPFPVFFSASNTAASVTTPFPTTLSAVSATYPNMVNQTMPNMPNYAGALSGAFPSLLGLIPGASTGVFGGVVLPGVGASLGEICREHINGKCTKATDCNRLNHPPQQLLMSVLAATTSVGSLSHAPMAPSAAAMAAAQAIMAAQALQAHAAQMQADSIAAGRDTSDSTDKADVLKKMVQISNLSPLLTTDHLKQLFGYCGKVVDCTITDSEHIAFVEYTKQEEATAALALNNMDVGGRPLNVEMAKSLPPKTSLANSNLPMMMQQAVQLQQMQFQQALIMQQTITAQQAAARAATMKSATEAAAARAAEISRNLKAAGFGEDTFKEKDAKGKSRSPSPSTRRSKSRSRSPIKYRRSRRSRSYSPTVRHRREHQSRSPSRSYHSKYDIDRSHRDDRDKYSRSGRRESDRSRDHYSSSSRRNRSRSTSPRYKKPSRADSRSPKRQREESLSPSKSRKSARGGSRSPRKHKGSKLSPTRDQHSSRRSRRSRSRSPEKKTRNRDKKDSKKSEVVDNKKSDKGNRDDKDEKHLKDTMEDKKDASVVAHKRSSSSEEDEMLNCTSKKSKHDAALEYDERKDECIEDGVRMVGDRRDLDSGRSKSDKRSLGNDTTRKTDNKNDDKDDSSRKDKKYKEDESRHSRDRRSHHSSSRSHRSSRHYREKYHGDTTDQHKLNKLEEGAKSRKDDCLRDDSVYLNRRKVQSEDSPHRKRSQLAAGSDVHDNNHDTEVNLLNDSLEADQAIQETKPLVHETDVPTLDKCSAELLLHAPNLEGSVLAQQAKGDAYPTVAELNGQHEPGVDSALDMKNMENLSADWSIHLIYINACGSMKNWELIPGCQLKIHRVHTFPYSRSMREASVALPLQRDTGAGFAVIGAVIGKPVQDTAHYCGCKRGVEVKRKQAMPHLAASPTSAAGPSARVAFLRQGLAFRPRLSARAVSRDCGARTAEQPTFYDLLGISSEGTLDEVRAAYRRMARKYHPDVSPPDAAAENTRRFIEVQEAYETLSDPSRRATYDRALARGVCRLAFSASRRTAYYEEQEDKSGWRRSWGTKLRS</sequence>
<keyword evidence="3" id="KW-0479">Metal-binding</keyword>
<accession>A0A8J5RVP6</accession>
<dbReference type="PANTHER" id="PTHR45090">
    <property type="entry name" value="CHAPERONE PROTEIN DNAJ 20 CHLOROPLASTIC"/>
    <property type="match status" value="1"/>
</dbReference>
<feature type="compositionally biased region" description="Basic and acidic residues" evidence="4">
    <location>
        <begin position="495"/>
        <end position="504"/>
    </location>
</feature>
<feature type="compositionally biased region" description="Basic residues" evidence="4">
    <location>
        <begin position="625"/>
        <end position="643"/>
    </location>
</feature>
<dbReference type="GO" id="GO:0008270">
    <property type="term" value="F:zinc ion binding"/>
    <property type="evidence" value="ECO:0007669"/>
    <property type="project" value="UniProtKB-KW"/>
</dbReference>
<dbReference type="InterPro" id="IPR001623">
    <property type="entry name" value="DnaJ_domain"/>
</dbReference>
<feature type="compositionally biased region" description="Basic and acidic residues" evidence="4">
    <location>
        <begin position="556"/>
        <end position="586"/>
    </location>
</feature>
<dbReference type="GO" id="GO:0009507">
    <property type="term" value="C:chloroplast"/>
    <property type="evidence" value="ECO:0007669"/>
    <property type="project" value="TreeGrafter"/>
</dbReference>
<evidence type="ECO:0000256" key="2">
    <source>
        <dbReference type="PROSITE-ProRule" id="PRU00176"/>
    </source>
</evidence>
<dbReference type="OrthoDB" id="79941at2759"/>
<evidence type="ECO:0000259" key="7">
    <source>
        <dbReference type="PROSITE" id="PS50103"/>
    </source>
</evidence>
<feature type="repeat" description="Filamin" evidence="1">
    <location>
        <begin position="76"/>
        <end position="180"/>
    </location>
</feature>
<dbReference type="Proteomes" id="UP000729402">
    <property type="component" value="Unassembled WGS sequence"/>
</dbReference>
<feature type="compositionally biased region" description="Low complexity" evidence="4">
    <location>
        <begin position="81"/>
        <end position="97"/>
    </location>
</feature>
<dbReference type="Pfam" id="PF00226">
    <property type="entry name" value="DnaJ"/>
    <property type="match status" value="1"/>
</dbReference>
<feature type="domain" description="RRM" evidence="6">
    <location>
        <begin position="349"/>
        <end position="420"/>
    </location>
</feature>
<evidence type="ECO:0008006" key="10">
    <source>
        <dbReference type="Google" id="ProtNLM"/>
    </source>
</evidence>
<evidence type="ECO:0000256" key="1">
    <source>
        <dbReference type="PROSITE-ProRule" id="PRU00087"/>
    </source>
</evidence>
<dbReference type="InterPro" id="IPR018253">
    <property type="entry name" value="DnaJ_domain_CS"/>
</dbReference>
<feature type="region of interest" description="Disordered" evidence="4">
    <location>
        <begin position="37"/>
        <end position="97"/>
    </location>
</feature>
<feature type="region of interest" description="Disordered" evidence="4">
    <location>
        <begin position="494"/>
        <end position="853"/>
    </location>
</feature>
<protein>
    <recommendedName>
        <fullName evidence="10">J domain-containing protein</fullName>
    </recommendedName>
</protein>
<keyword evidence="9" id="KW-1185">Reference proteome</keyword>
<feature type="compositionally biased region" description="Basic and acidic residues" evidence="4">
    <location>
        <begin position="606"/>
        <end position="620"/>
    </location>
</feature>
<evidence type="ECO:0000256" key="3">
    <source>
        <dbReference type="PROSITE-ProRule" id="PRU00723"/>
    </source>
</evidence>
<evidence type="ECO:0000313" key="9">
    <source>
        <dbReference type="Proteomes" id="UP000729402"/>
    </source>
</evidence>
<feature type="compositionally biased region" description="Basic and acidic residues" evidence="4">
    <location>
        <begin position="737"/>
        <end position="808"/>
    </location>
</feature>
<dbReference type="InterPro" id="IPR017868">
    <property type="entry name" value="Filamin/ABP280_repeat-like"/>
</dbReference>
<dbReference type="PROSITE" id="PS50076">
    <property type="entry name" value="DNAJ_2"/>
    <property type="match status" value="1"/>
</dbReference>
<dbReference type="SMART" id="SM00360">
    <property type="entry name" value="RRM"/>
    <property type="match status" value="1"/>
</dbReference>
<evidence type="ECO:0000256" key="4">
    <source>
        <dbReference type="SAM" id="MobiDB-lite"/>
    </source>
</evidence>
<dbReference type="InterPro" id="IPR000504">
    <property type="entry name" value="RRM_dom"/>
</dbReference>